<name>G7K1D5_MEDTR</name>
<dbReference type="EnsemblPlants" id="AES96188">
    <property type="protein sequence ID" value="AES96188"/>
    <property type="gene ID" value="MTR_5g034260"/>
</dbReference>
<keyword evidence="4" id="KW-1185">Reference proteome</keyword>
<reference evidence="2 4" key="1">
    <citation type="journal article" date="2011" name="Nature">
        <title>The Medicago genome provides insight into the evolution of rhizobial symbioses.</title>
        <authorList>
            <person name="Young N.D."/>
            <person name="Debelle F."/>
            <person name="Oldroyd G.E."/>
            <person name="Geurts R."/>
            <person name="Cannon S.B."/>
            <person name="Udvardi M.K."/>
            <person name="Benedito V.A."/>
            <person name="Mayer K.F."/>
            <person name="Gouzy J."/>
            <person name="Schoof H."/>
            <person name="Van de Peer Y."/>
            <person name="Proost S."/>
            <person name="Cook D.R."/>
            <person name="Meyers B.C."/>
            <person name="Spannagl M."/>
            <person name="Cheung F."/>
            <person name="De Mita S."/>
            <person name="Krishnakumar V."/>
            <person name="Gundlach H."/>
            <person name="Zhou S."/>
            <person name="Mudge J."/>
            <person name="Bharti A.K."/>
            <person name="Murray J.D."/>
            <person name="Naoumkina M.A."/>
            <person name="Rosen B."/>
            <person name="Silverstein K.A."/>
            <person name="Tang H."/>
            <person name="Rombauts S."/>
            <person name="Zhao P.X."/>
            <person name="Zhou P."/>
            <person name="Barbe V."/>
            <person name="Bardou P."/>
            <person name="Bechner M."/>
            <person name="Bellec A."/>
            <person name="Berger A."/>
            <person name="Berges H."/>
            <person name="Bidwell S."/>
            <person name="Bisseling T."/>
            <person name="Choisne N."/>
            <person name="Couloux A."/>
            <person name="Denny R."/>
            <person name="Deshpande S."/>
            <person name="Dai X."/>
            <person name="Doyle J.J."/>
            <person name="Dudez A.M."/>
            <person name="Farmer A.D."/>
            <person name="Fouteau S."/>
            <person name="Franken C."/>
            <person name="Gibelin C."/>
            <person name="Gish J."/>
            <person name="Goldstein S."/>
            <person name="Gonzalez A.J."/>
            <person name="Green P.J."/>
            <person name="Hallab A."/>
            <person name="Hartog M."/>
            <person name="Hua A."/>
            <person name="Humphray S.J."/>
            <person name="Jeong D.H."/>
            <person name="Jing Y."/>
            <person name="Jocker A."/>
            <person name="Kenton S.M."/>
            <person name="Kim D.J."/>
            <person name="Klee K."/>
            <person name="Lai H."/>
            <person name="Lang C."/>
            <person name="Lin S."/>
            <person name="Macmil S.L."/>
            <person name="Magdelenat G."/>
            <person name="Matthews L."/>
            <person name="McCorrison J."/>
            <person name="Monaghan E.L."/>
            <person name="Mun J.H."/>
            <person name="Najar F.Z."/>
            <person name="Nicholson C."/>
            <person name="Noirot C."/>
            <person name="O'Bleness M."/>
            <person name="Paule C.R."/>
            <person name="Poulain J."/>
            <person name="Prion F."/>
            <person name="Qin B."/>
            <person name="Qu C."/>
            <person name="Retzel E.F."/>
            <person name="Riddle C."/>
            <person name="Sallet E."/>
            <person name="Samain S."/>
            <person name="Samson N."/>
            <person name="Sanders I."/>
            <person name="Saurat O."/>
            <person name="Scarpelli C."/>
            <person name="Schiex T."/>
            <person name="Segurens B."/>
            <person name="Severin A.J."/>
            <person name="Sherrier D.J."/>
            <person name="Shi R."/>
            <person name="Sims S."/>
            <person name="Singer S.R."/>
            <person name="Sinharoy S."/>
            <person name="Sterck L."/>
            <person name="Viollet A."/>
            <person name="Wang B.B."/>
            <person name="Wang K."/>
            <person name="Wang M."/>
            <person name="Wang X."/>
            <person name="Warfsmann J."/>
            <person name="Weissenbach J."/>
            <person name="White D.D."/>
            <person name="White J.D."/>
            <person name="Wiley G.B."/>
            <person name="Wincker P."/>
            <person name="Xing Y."/>
            <person name="Yang L."/>
            <person name="Yao Z."/>
            <person name="Ying F."/>
            <person name="Zhai J."/>
            <person name="Zhou L."/>
            <person name="Zuber A."/>
            <person name="Denarie J."/>
            <person name="Dixon R.A."/>
            <person name="May G.D."/>
            <person name="Schwartz D.C."/>
            <person name="Rogers J."/>
            <person name="Quetier F."/>
            <person name="Town C.D."/>
            <person name="Roe B.A."/>
        </authorList>
    </citation>
    <scope>NUCLEOTIDE SEQUENCE [LARGE SCALE GENOMIC DNA]</scope>
    <source>
        <strain evidence="2">A17</strain>
        <strain evidence="3 4">cv. Jemalong A17</strain>
    </source>
</reference>
<evidence type="ECO:0000313" key="2">
    <source>
        <dbReference type="EMBL" id="AES96188.1"/>
    </source>
</evidence>
<feature type="region of interest" description="Disordered" evidence="1">
    <location>
        <begin position="54"/>
        <end position="74"/>
    </location>
</feature>
<evidence type="ECO:0000256" key="1">
    <source>
        <dbReference type="SAM" id="MobiDB-lite"/>
    </source>
</evidence>
<dbReference type="PaxDb" id="3880-AES96188"/>
<reference evidence="2 4" key="2">
    <citation type="journal article" date="2014" name="BMC Genomics">
        <title>An improved genome release (version Mt4.0) for the model legume Medicago truncatula.</title>
        <authorList>
            <person name="Tang H."/>
            <person name="Krishnakumar V."/>
            <person name="Bidwell S."/>
            <person name="Rosen B."/>
            <person name="Chan A."/>
            <person name="Zhou S."/>
            <person name="Gentzbittel L."/>
            <person name="Childs K.L."/>
            <person name="Yandell M."/>
            <person name="Gundlach H."/>
            <person name="Mayer K.F."/>
            <person name="Schwartz D.C."/>
            <person name="Town C.D."/>
        </authorList>
    </citation>
    <scope>GENOME REANNOTATION</scope>
    <source>
        <strain evidence="3 4">cv. Jemalong A17</strain>
    </source>
</reference>
<dbReference type="AlphaFoldDB" id="G7K1D5"/>
<protein>
    <submittedName>
        <fullName evidence="2 3">Uncharacterized protein</fullName>
    </submittedName>
</protein>
<dbReference type="Proteomes" id="UP000002051">
    <property type="component" value="Chromosome 5"/>
</dbReference>
<dbReference type="EMBL" id="CM001221">
    <property type="protein sequence ID" value="AES96188.1"/>
    <property type="molecule type" value="Genomic_DNA"/>
</dbReference>
<dbReference type="HOGENOM" id="CLU_2200874_0_0_1"/>
<organism evidence="2 4">
    <name type="scientific">Medicago truncatula</name>
    <name type="common">Barrel medic</name>
    <name type="synonym">Medicago tribuloides</name>
    <dbReference type="NCBI Taxonomy" id="3880"/>
    <lineage>
        <taxon>Eukaryota</taxon>
        <taxon>Viridiplantae</taxon>
        <taxon>Streptophyta</taxon>
        <taxon>Embryophyta</taxon>
        <taxon>Tracheophyta</taxon>
        <taxon>Spermatophyta</taxon>
        <taxon>Magnoliopsida</taxon>
        <taxon>eudicotyledons</taxon>
        <taxon>Gunneridae</taxon>
        <taxon>Pentapetalae</taxon>
        <taxon>rosids</taxon>
        <taxon>fabids</taxon>
        <taxon>Fabales</taxon>
        <taxon>Fabaceae</taxon>
        <taxon>Papilionoideae</taxon>
        <taxon>50 kb inversion clade</taxon>
        <taxon>NPAAA clade</taxon>
        <taxon>Hologalegina</taxon>
        <taxon>IRL clade</taxon>
        <taxon>Trifolieae</taxon>
        <taxon>Medicago</taxon>
    </lineage>
</organism>
<sequence>MCVGVKGCMPPKVVHEKGCLSIFFLFLSRHVVFYENMFPFHNKETSMLQNSNSQIHLPTLERNRPSRPTGPYGLAYDRSGQGRLVGRIKARLRHKKQAYDNSQARHRL</sequence>
<accession>G7K1D5</accession>
<proteinExistence type="predicted"/>
<evidence type="ECO:0000313" key="4">
    <source>
        <dbReference type="Proteomes" id="UP000002051"/>
    </source>
</evidence>
<evidence type="ECO:0000313" key="3">
    <source>
        <dbReference type="EnsemblPlants" id="AES96188"/>
    </source>
</evidence>
<reference evidence="3" key="3">
    <citation type="submission" date="2015-04" db="UniProtKB">
        <authorList>
            <consortium name="EnsemblPlants"/>
        </authorList>
    </citation>
    <scope>IDENTIFICATION</scope>
    <source>
        <strain evidence="3">cv. Jemalong A17</strain>
    </source>
</reference>
<gene>
    <name evidence="2" type="ordered locus">MTR_5g034260</name>
</gene>